<keyword evidence="5 6" id="KW-0472">Membrane</keyword>
<keyword evidence="4 6" id="KW-1133">Transmembrane helix</keyword>
<dbReference type="PANTHER" id="PTHR35402:SF1">
    <property type="entry name" value="TYPE II SECRETION SYSTEM PROTEIN GSPF DOMAIN-CONTAINING PROTEIN"/>
    <property type="match status" value="1"/>
</dbReference>
<dbReference type="Pfam" id="PF00482">
    <property type="entry name" value="T2SSF"/>
    <property type="match status" value="1"/>
</dbReference>
<dbReference type="AlphaFoldDB" id="A0A1L9C460"/>
<keyword evidence="10" id="KW-0282">Flagellum</keyword>
<dbReference type="EMBL" id="FXBN01000003">
    <property type="protein sequence ID" value="SMH42065.1"/>
    <property type="molecule type" value="Genomic_DNA"/>
</dbReference>
<dbReference type="Proteomes" id="UP000278252">
    <property type="component" value="Unassembled WGS sequence"/>
</dbReference>
<feature type="transmembrane region" description="Helical" evidence="6">
    <location>
        <begin position="87"/>
        <end position="104"/>
    </location>
</feature>
<dbReference type="InterPro" id="IPR056569">
    <property type="entry name" value="ArlJ-like"/>
</dbReference>
<reference evidence="8 11" key="1">
    <citation type="submission" date="2014-12" db="EMBL/GenBank/DDBJ databases">
        <title>The genome sequence of Methanohalophilus portucalensis strain FDF1.</title>
        <authorList>
            <person name="Lai M.-C."/>
            <person name="Lai S.-J."/>
        </authorList>
    </citation>
    <scope>NUCLEOTIDE SEQUENCE [LARGE SCALE GENOMIC DNA]</scope>
    <source>
        <strain evidence="8 11">FDF-1</strain>
    </source>
</reference>
<keyword evidence="12" id="KW-1185">Reference proteome</keyword>
<reference evidence="12" key="2">
    <citation type="submission" date="2017-04" db="EMBL/GenBank/DDBJ databases">
        <authorList>
            <person name="Varghese N."/>
            <person name="Submissions S."/>
        </authorList>
    </citation>
    <scope>NUCLEOTIDE SEQUENCE [LARGE SCALE GENOMIC DNA]</scope>
    <source>
        <strain evidence="12">FDF-1</strain>
    </source>
</reference>
<comment type="subcellular location">
    <subcellularLocation>
        <location evidence="1">Cell membrane</location>
        <topology evidence="1">Multi-pass membrane protein</topology>
    </subcellularLocation>
</comment>
<dbReference type="STRING" id="523843.SAMN06264941_1734"/>
<evidence type="ECO:0000259" key="7">
    <source>
        <dbReference type="Pfam" id="PF00482"/>
    </source>
</evidence>
<keyword evidence="2" id="KW-1003">Cell membrane</keyword>
<dbReference type="Gene3D" id="1.20.81.30">
    <property type="entry name" value="Type II secretion system (T2SS), domain F"/>
    <property type="match status" value="1"/>
</dbReference>
<reference evidence="9 13" key="4">
    <citation type="submission" date="2018-10" db="EMBL/GenBank/DDBJ databases">
        <title>Cultivation of a novel Methanohalophilus strain from Kebrit Deep of the Red Sea and a genomic comparison of members of the genus Methanohalophilus.</title>
        <authorList>
            <person name="Guan Y."/>
            <person name="Ngugi D.K."/>
            <person name="Stingl U."/>
        </authorList>
    </citation>
    <scope>NUCLEOTIDE SEQUENCE [LARGE SCALE GENOMIC DNA]</scope>
    <source>
        <strain evidence="9 13">DSM 7471</strain>
    </source>
</reference>
<dbReference type="GO" id="GO:0005886">
    <property type="term" value="C:plasma membrane"/>
    <property type="evidence" value="ECO:0007669"/>
    <property type="project" value="UniProtKB-SubCell"/>
</dbReference>
<dbReference type="Proteomes" id="UP000193969">
    <property type="component" value="Unassembled WGS sequence"/>
</dbReference>
<name>A0A1L9C460_9EURY</name>
<dbReference type="RefSeq" id="WP_072359917.1">
    <property type="nucleotide sequence ID" value="NZ_FXBN01000003.1"/>
</dbReference>
<dbReference type="OrthoDB" id="12374at2157"/>
<dbReference type="InterPro" id="IPR018076">
    <property type="entry name" value="T2SS_GspF_dom"/>
</dbReference>
<feature type="transmembrane region" description="Helical" evidence="6">
    <location>
        <begin position="224"/>
        <end position="245"/>
    </location>
</feature>
<keyword evidence="10" id="KW-0966">Cell projection</keyword>
<evidence type="ECO:0000256" key="5">
    <source>
        <dbReference type="ARBA" id="ARBA00023136"/>
    </source>
</evidence>
<evidence type="ECO:0000256" key="4">
    <source>
        <dbReference type="ARBA" id="ARBA00022989"/>
    </source>
</evidence>
<evidence type="ECO:0000313" key="10">
    <source>
        <dbReference type="EMBL" id="SMH42065.1"/>
    </source>
</evidence>
<keyword evidence="3 6" id="KW-0812">Transmembrane</keyword>
<feature type="transmembrane region" description="Helical" evidence="6">
    <location>
        <begin position="56"/>
        <end position="75"/>
    </location>
</feature>
<evidence type="ECO:0000313" key="9">
    <source>
        <dbReference type="EMBL" id="RNI11615.1"/>
    </source>
</evidence>
<dbReference type="Proteomes" id="UP000185713">
    <property type="component" value="Unassembled WGS sequence"/>
</dbReference>
<evidence type="ECO:0000313" key="12">
    <source>
        <dbReference type="Proteomes" id="UP000193969"/>
    </source>
</evidence>
<evidence type="ECO:0000313" key="11">
    <source>
        <dbReference type="Proteomes" id="UP000185713"/>
    </source>
</evidence>
<evidence type="ECO:0000313" key="13">
    <source>
        <dbReference type="Proteomes" id="UP000278252"/>
    </source>
</evidence>
<gene>
    <name evidence="9" type="ORF">EFE41_05220</name>
    <name evidence="8" type="ORF">MPF_1134</name>
    <name evidence="10" type="ORF">SAMN06264941_1734</name>
</gene>
<dbReference type="PANTHER" id="PTHR35402">
    <property type="entry name" value="INTEGRAL MEMBRANE PROTEIN-RELATED"/>
    <property type="match status" value="1"/>
</dbReference>
<keyword evidence="10" id="KW-0969">Cilium</keyword>
<proteinExistence type="predicted"/>
<sequence>MKFIGNDPVERNEPLSEEKLQELEDLTIKEKLEKAREYVLIKEFAKKPKEFLFRNPPYSIVFSGPLSLIFLIIGLKLTWGTPFIDDVIIFSVLISISFPSYTFFKKRRFINQVEEYIPNFLRDMAEMSRAGLTLPAAVNTLTKADYGVLTEEVKKMDASLSWGISFEVTLENFAQRLNTPLISRSVALITQANRAGGRTSSVLDAAARDANEIKTLQRERKGNMVVYVVISYMSFLVFLFVVLMLTSKFVPTMAEAGNAAASAGAGSQFIGAFDPDHFTRILFHASVIQGFVTGIVAGQMGEGQVSAGLKHSLLLTIIAWATFTFLI</sequence>
<protein>
    <submittedName>
        <fullName evidence="10">Flagellar protein FlaJ</fullName>
    </submittedName>
    <submittedName>
        <fullName evidence="9">Type II secretion system F family protein</fullName>
    </submittedName>
    <submittedName>
        <fullName evidence="8">Type II secretion system protein</fullName>
    </submittedName>
</protein>
<evidence type="ECO:0000256" key="6">
    <source>
        <dbReference type="SAM" id="Phobius"/>
    </source>
</evidence>
<accession>A0A1L9C460</accession>
<dbReference type="EMBL" id="RJJH01000010">
    <property type="protein sequence ID" value="RNI11615.1"/>
    <property type="molecule type" value="Genomic_DNA"/>
</dbReference>
<evidence type="ECO:0000256" key="3">
    <source>
        <dbReference type="ARBA" id="ARBA00022692"/>
    </source>
</evidence>
<dbReference type="InterPro" id="IPR042094">
    <property type="entry name" value="T2SS_GspF_sf"/>
</dbReference>
<evidence type="ECO:0000256" key="2">
    <source>
        <dbReference type="ARBA" id="ARBA00022475"/>
    </source>
</evidence>
<feature type="domain" description="Type II secretion system protein GspF" evidence="7">
    <location>
        <begin position="120"/>
        <end position="245"/>
    </location>
</feature>
<evidence type="ECO:0000256" key="1">
    <source>
        <dbReference type="ARBA" id="ARBA00004651"/>
    </source>
</evidence>
<organism evidence="8 11">
    <name type="scientific">Methanohalophilus portucalensis FDF-1</name>
    <dbReference type="NCBI Taxonomy" id="523843"/>
    <lineage>
        <taxon>Archaea</taxon>
        <taxon>Methanobacteriati</taxon>
        <taxon>Methanobacteriota</taxon>
        <taxon>Stenosarchaea group</taxon>
        <taxon>Methanomicrobia</taxon>
        <taxon>Methanosarcinales</taxon>
        <taxon>Methanosarcinaceae</taxon>
        <taxon>Methanohalophilus</taxon>
    </lineage>
</organism>
<evidence type="ECO:0000313" key="8">
    <source>
        <dbReference type="EMBL" id="OJH49267.1"/>
    </source>
</evidence>
<dbReference type="EMBL" id="JWTK01000003">
    <property type="protein sequence ID" value="OJH49267.1"/>
    <property type="molecule type" value="Genomic_DNA"/>
</dbReference>
<reference evidence="10" key="3">
    <citation type="submission" date="2017-04" db="EMBL/GenBank/DDBJ databases">
        <authorList>
            <person name="Afonso C.L."/>
            <person name="Miller P.J."/>
            <person name="Scott M.A."/>
            <person name="Spackman E."/>
            <person name="Goraichik I."/>
            <person name="Dimitrov K.M."/>
            <person name="Suarez D.L."/>
            <person name="Swayne D.E."/>
        </authorList>
    </citation>
    <scope>NUCLEOTIDE SEQUENCE [LARGE SCALE GENOMIC DNA]</scope>
    <source>
        <strain evidence="10">FDF-1</strain>
    </source>
</reference>